<reference evidence="2 3" key="1">
    <citation type="submission" date="2024-07" db="EMBL/GenBank/DDBJ databases">
        <authorList>
            <person name="Akdeniz Z."/>
        </authorList>
    </citation>
    <scope>NUCLEOTIDE SEQUENCE [LARGE SCALE GENOMIC DNA]</scope>
</reference>
<organism evidence="2 3">
    <name type="scientific">Hexamita inflata</name>
    <dbReference type="NCBI Taxonomy" id="28002"/>
    <lineage>
        <taxon>Eukaryota</taxon>
        <taxon>Metamonada</taxon>
        <taxon>Diplomonadida</taxon>
        <taxon>Hexamitidae</taxon>
        <taxon>Hexamitinae</taxon>
        <taxon>Hexamita</taxon>
    </lineage>
</organism>
<evidence type="ECO:0000313" key="3">
    <source>
        <dbReference type="Proteomes" id="UP001642409"/>
    </source>
</evidence>
<protein>
    <submittedName>
        <fullName evidence="2">Hypothetical_protein</fullName>
    </submittedName>
</protein>
<dbReference type="Proteomes" id="UP001642409">
    <property type="component" value="Unassembled WGS sequence"/>
</dbReference>
<keyword evidence="1" id="KW-0472">Membrane</keyword>
<accession>A0ABP1GSA5</accession>
<proteinExistence type="predicted"/>
<keyword evidence="1" id="KW-0812">Transmembrane</keyword>
<comment type="caution">
    <text evidence="2">The sequence shown here is derived from an EMBL/GenBank/DDBJ whole genome shotgun (WGS) entry which is preliminary data.</text>
</comment>
<dbReference type="EMBL" id="CAXDID020000009">
    <property type="protein sequence ID" value="CAL5978566.1"/>
    <property type="molecule type" value="Genomic_DNA"/>
</dbReference>
<gene>
    <name evidence="2" type="ORF">HINF_LOCUS4845</name>
</gene>
<evidence type="ECO:0000256" key="1">
    <source>
        <dbReference type="SAM" id="Phobius"/>
    </source>
</evidence>
<sequence length="303" mass="35997">MLQICQKVVQQELNNLWSALKLYEQAFIHQKIPTNQIFQYKYLVIQLLFIKNQKIFKKLSYVVTLLNLQKSYSQIQYVARRYWRRHQKIDSLIIFWKKQKQLRIQAFNNFLYNFCNYYGPVQIKSTSQGRSLYSTQDIPQNQIVIIEASLGAACFKIIDSLGMLHENHVVALNNMPSMNLLNQLALRCETNSLLRKQLLQLYSFLAILDKIVQKFKLILLISITKMFLAIYQEKILNLQQTQTHSIMKMLKQLGAYYIILYLSQIIKIIQIQFLYLQQNVMALQLQQEILKKESKYPQIMCQH</sequence>
<feature type="transmembrane region" description="Helical" evidence="1">
    <location>
        <begin position="253"/>
        <end position="275"/>
    </location>
</feature>
<keyword evidence="3" id="KW-1185">Reference proteome</keyword>
<evidence type="ECO:0000313" key="2">
    <source>
        <dbReference type="EMBL" id="CAL5978566.1"/>
    </source>
</evidence>
<name>A0ABP1GSA5_9EUKA</name>
<keyword evidence="1" id="KW-1133">Transmembrane helix</keyword>